<reference evidence="1" key="1">
    <citation type="journal article" date="2014" name="Int. J. Syst. Evol. Microbiol.">
        <title>Complete genome sequence of Corynebacterium casei LMG S-19264T (=DSM 44701T), isolated from a smear-ripened cheese.</title>
        <authorList>
            <consortium name="US DOE Joint Genome Institute (JGI-PGF)"/>
            <person name="Walter F."/>
            <person name="Albersmeier A."/>
            <person name="Kalinowski J."/>
            <person name="Ruckert C."/>
        </authorList>
    </citation>
    <scope>NUCLEOTIDE SEQUENCE</scope>
    <source>
        <strain evidence="1">CGMCC 4.7368</strain>
    </source>
</reference>
<reference evidence="1" key="2">
    <citation type="submission" date="2020-09" db="EMBL/GenBank/DDBJ databases">
        <authorList>
            <person name="Sun Q."/>
            <person name="Zhou Y."/>
        </authorList>
    </citation>
    <scope>NUCLEOTIDE SEQUENCE</scope>
    <source>
        <strain evidence="1">CGMCC 4.7368</strain>
    </source>
</reference>
<proteinExistence type="predicted"/>
<dbReference type="EMBL" id="BMNH01000002">
    <property type="protein sequence ID" value="GGO63978.1"/>
    <property type="molecule type" value="Genomic_DNA"/>
</dbReference>
<evidence type="ECO:0000313" key="1">
    <source>
        <dbReference type="EMBL" id="GGO63978.1"/>
    </source>
</evidence>
<sequence length="87" mass="9434">MHLSVMQVGEGRARHLVLGDQLGEPAARCSSHALVLSSRSAMHTYCRNNPLQPGAEAHIMVIMFRHAQLSAPAPAGAFERAFDGLER</sequence>
<name>A0A917YQC8_9ACTN</name>
<comment type="caution">
    <text evidence="1">The sequence shown here is derived from an EMBL/GenBank/DDBJ whole genome shotgun (WGS) entry which is preliminary data.</text>
</comment>
<dbReference type="AlphaFoldDB" id="A0A917YQC8"/>
<accession>A0A917YQC8</accession>
<protein>
    <submittedName>
        <fullName evidence="1">Uncharacterized protein</fullName>
    </submittedName>
</protein>
<evidence type="ECO:0000313" key="2">
    <source>
        <dbReference type="Proteomes" id="UP000646523"/>
    </source>
</evidence>
<keyword evidence="2" id="KW-1185">Reference proteome</keyword>
<gene>
    <name evidence="1" type="ORF">GCM10012289_12330</name>
</gene>
<dbReference type="Proteomes" id="UP000646523">
    <property type="component" value="Unassembled WGS sequence"/>
</dbReference>
<organism evidence="1 2">
    <name type="scientific">Nonomuraea cavernae</name>
    <dbReference type="NCBI Taxonomy" id="2045107"/>
    <lineage>
        <taxon>Bacteria</taxon>
        <taxon>Bacillati</taxon>
        <taxon>Actinomycetota</taxon>
        <taxon>Actinomycetes</taxon>
        <taxon>Streptosporangiales</taxon>
        <taxon>Streptosporangiaceae</taxon>
        <taxon>Nonomuraea</taxon>
    </lineage>
</organism>